<dbReference type="Proteomes" id="UP000324358">
    <property type="component" value="Unassembled WGS sequence"/>
</dbReference>
<sequence>MKIKTTLTLFASIFIACQNGNPKVIANLPSSLPEISAIEKTTKSDLFWVIQDAGNNNHVYGLDEKGTIKADITVENANNRDWEDLTSDKQGNLYIGDFGNNNKDKTTFSILKIINPQASMKSTKAEFIQFSLPKDVKPKDFEAFLLYNDYFYVFSKESKKFRTLKIPNRIGNHEAELISEFNLKGKNNKITSAAASLDGKRVYLLNHDKVWQFSEFENDNFFEGEIISIPFDHNTQKEGVFEIDNTLYITDEYKKNEGGNLYKLSLN</sequence>
<dbReference type="OrthoDB" id="5599486at2"/>
<dbReference type="EMBL" id="VSKL01000001">
    <property type="protein sequence ID" value="TYB74692.1"/>
    <property type="molecule type" value="Genomic_DNA"/>
</dbReference>
<protein>
    <submittedName>
        <fullName evidence="1">Uncharacterized protein</fullName>
    </submittedName>
</protein>
<evidence type="ECO:0000313" key="1">
    <source>
        <dbReference type="EMBL" id="TYB74692.1"/>
    </source>
</evidence>
<name>A0A5D0QZK3_9FLAO</name>
<proteinExistence type="predicted"/>
<evidence type="ECO:0000313" key="2">
    <source>
        <dbReference type="Proteomes" id="UP000324358"/>
    </source>
</evidence>
<dbReference type="RefSeq" id="WP_066250472.1">
    <property type="nucleotide sequence ID" value="NZ_VSKL01000001.1"/>
</dbReference>
<reference evidence="1 2" key="1">
    <citation type="submission" date="2019-08" db="EMBL/GenBank/DDBJ databases">
        <title>Genomes of Antarctic Bizionia species.</title>
        <authorList>
            <person name="Bowman J.P."/>
        </authorList>
    </citation>
    <scope>NUCLEOTIDE SEQUENCE [LARGE SCALE GENOMIC DNA]</scope>
    <source>
        <strain evidence="1 2">APA-1</strain>
    </source>
</reference>
<organism evidence="1 2">
    <name type="scientific">Bizionia algoritergicola</name>
    <dbReference type="NCBI Taxonomy" id="291187"/>
    <lineage>
        <taxon>Bacteria</taxon>
        <taxon>Pseudomonadati</taxon>
        <taxon>Bacteroidota</taxon>
        <taxon>Flavobacteriia</taxon>
        <taxon>Flavobacteriales</taxon>
        <taxon>Flavobacteriaceae</taxon>
        <taxon>Bizionia</taxon>
    </lineage>
</organism>
<dbReference type="PROSITE" id="PS51257">
    <property type="entry name" value="PROKAR_LIPOPROTEIN"/>
    <property type="match status" value="1"/>
</dbReference>
<gene>
    <name evidence="1" type="ORF">ES675_00710</name>
</gene>
<keyword evidence="2" id="KW-1185">Reference proteome</keyword>
<dbReference type="AlphaFoldDB" id="A0A5D0QZK3"/>
<comment type="caution">
    <text evidence="1">The sequence shown here is derived from an EMBL/GenBank/DDBJ whole genome shotgun (WGS) entry which is preliminary data.</text>
</comment>
<accession>A0A5D0QZK3</accession>